<evidence type="ECO:0000313" key="2">
    <source>
        <dbReference type="Proteomes" id="UP000045285"/>
    </source>
</evidence>
<dbReference type="EMBL" id="CCMZ01000028">
    <property type="protein sequence ID" value="CDX20866.1"/>
    <property type="molecule type" value="Genomic_DNA"/>
</dbReference>
<name>A0A090DV90_MESPL</name>
<organism evidence="1 2">
    <name type="scientific">Mesorhizobium plurifarium</name>
    <dbReference type="NCBI Taxonomy" id="69974"/>
    <lineage>
        <taxon>Bacteria</taxon>
        <taxon>Pseudomonadati</taxon>
        <taxon>Pseudomonadota</taxon>
        <taxon>Alphaproteobacteria</taxon>
        <taxon>Hyphomicrobiales</taxon>
        <taxon>Phyllobacteriaceae</taxon>
        <taxon>Mesorhizobium</taxon>
    </lineage>
</organism>
<evidence type="ECO:0000313" key="1">
    <source>
        <dbReference type="EMBL" id="CDX20866.1"/>
    </source>
</evidence>
<reference evidence="2" key="1">
    <citation type="submission" date="2014-08" db="EMBL/GenBank/DDBJ databases">
        <authorList>
            <person name="Moulin L."/>
        </authorList>
    </citation>
    <scope>NUCLEOTIDE SEQUENCE [LARGE SCALE GENOMIC DNA]</scope>
</reference>
<accession>A0A090DV90</accession>
<dbReference type="AlphaFoldDB" id="A0A090DV90"/>
<gene>
    <name evidence="1" type="ORF">MPL3356_340061</name>
</gene>
<protein>
    <submittedName>
        <fullName evidence="1">Uncharacterized protein</fullName>
    </submittedName>
</protein>
<sequence>MCNLFCLALHHLCRFLVAMHFFSACSSSPQALGGRCFNNNFLLNAVYSMFVVIYKRLEVLFCGLSDFMPNARLRCLSFPVAVHSCTDIGGVGLMSS</sequence>
<keyword evidence="2" id="KW-1185">Reference proteome</keyword>
<proteinExistence type="predicted"/>
<dbReference type="Proteomes" id="UP000045285">
    <property type="component" value="Unassembled WGS sequence"/>
</dbReference>